<proteinExistence type="predicted"/>
<protein>
    <submittedName>
        <fullName evidence="2">Nucleotidyltransferase domain-containing protein</fullName>
    </submittedName>
</protein>
<dbReference type="Gene3D" id="3.30.460.10">
    <property type="entry name" value="Beta Polymerase, domain 2"/>
    <property type="match status" value="1"/>
</dbReference>
<sequence length="104" mass="12030">MNLNTSIIKNVLKENLYFECRRAFIRGSFARGENTIKSDMDLLIVSNDFNGMAIKKRKEIVKKVFDSSMDNIIDCICLTEAEYNQIIAQKRNLLLKEVLIEVII</sequence>
<dbReference type="SUPFAM" id="SSF81301">
    <property type="entry name" value="Nucleotidyltransferase"/>
    <property type="match status" value="1"/>
</dbReference>
<dbReference type="EMBL" id="JBDGII010000021">
    <property type="protein sequence ID" value="MEW7079191.1"/>
    <property type="molecule type" value="Genomic_DNA"/>
</dbReference>
<gene>
    <name evidence="2" type="ORF">ABC651_09020</name>
</gene>
<accession>A0ABV3NJF9</accession>
<comment type="caution">
    <text evidence="2">The sequence shown here is derived from an EMBL/GenBank/DDBJ whole genome shotgun (WGS) entry which is preliminary data.</text>
</comment>
<evidence type="ECO:0000313" key="3">
    <source>
        <dbReference type="Proteomes" id="UP001555176"/>
    </source>
</evidence>
<dbReference type="InterPro" id="IPR043519">
    <property type="entry name" value="NT_sf"/>
</dbReference>
<dbReference type="PANTHER" id="PTHR43449:SF1">
    <property type="entry name" value="POLYMERASE BETA NUCLEOTIDYLTRANSFERASE DOMAIN-CONTAINING PROTEIN"/>
    <property type="match status" value="1"/>
</dbReference>
<dbReference type="InterPro" id="IPR002934">
    <property type="entry name" value="Polymerase_NTP_transf_dom"/>
</dbReference>
<evidence type="ECO:0000313" key="2">
    <source>
        <dbReference type="EMBL" id="MEW7079191.1"/>
    </source>
</evidence>
<name>A0ABV3NJF9_9BACI</name>
<dbReference type="Proteomes" id="UP001555176">
    <property type="component" value="Unassembled WGS sequence"/>
</dbReference>
<feature type="domain" description="Polymerase nucleotidyl transferase" evidence="1">
    <location>
        <begin position="8"/>
        <end position="62"/>
    </location>
</feature>
<dbReference type="PANTHER" id="PTHR43449">
    <property type="entry name" value="NUCLEOTIDYLTRANSFERASE"/>
    <property type="match status" value="1"/>
</dbReference>
<reference evidence="2 3" key="1">
    <citation type="submission" date="2024-04" db="EMBL/GenBank/DDBJ databases">
        <title>Bacterial genomes from commercial probiotics.</title>
        <authorList>
            <person name="Brady R."/>
            <person name="Call G.B."/>
            <person name="Chaston J.M."/>
        </authorList>
    </citation>
    <scope>NUCLEOTIDE SEQUENCE [LARGE SCALE GENOMIC DNA]</scope>
    <source>
        <strain evidence="3">gbc_m</strain>
    </source>
</reference>
<evidence type="ECO:0000259" key="1">
    <source>
        <dbReference type="Pfam" id="PF01909"/>
    </source>
</evidence>
<organism evidence="2 3">
    <name type="scientific">Heyndrickxia faecalis</name>
    <dbReference type="NCBI Taxonomy" id="2824910"/>
    <lineage>
        <taxon>Bacteria</taxon>
        <taxon>Bacillati</taxon>
        <taxon>Bacillota</taxon>
        <taxon>Bacilli</taxon>
        <taxon>Bacillales</taxon>
        <taxon>Bacillaceae</taxon>
        <taxon>Heyndrickxia</taxon>
    </lineage>
</organism>
<keyword evidence="3" id="KW-1185">Reference proteome</keyword>
<dbReference type="Pfam" id="PF01909">
    <property type="entry name" value="NTP_transf_2"/>
    <property type="match status" value="1"/>
</dbReference>
<dbReference type="RefSeq" id="WP_157660077.1">
    <property type="nucleotide sequence ID" value="NZ_JBBEWJ010000001.1"/>
</dbReference>